<evidence type="ECO:0000313" key="5">
    <source>
        <dbReference type="EMBL" id="KNY29819.1"/>
    </source>
</evidence>
<evidence type="ECO:0000256" key="1">
    <source>
        <dbReference type="ARBA" id="ARBA00023015"/>
    </source>
</evidence>
<dbReference type="GO" id="GO:0003700">
    <property type="term" value="F:DNA-binding transcription factor activity"/>
    <property type="evidence" value="ECO:0007669"/>
    <property type="project" value="InterPro"/>
</dbReference>
<gene>
    <name evidence="5" type="ORF">Bccel_5096</name>
</gene>
<reference evidence="6" key="1">
    <citation type="submission" date="2015-07" db="EMBL/GenBank/DDBJ databases">
        <title>Near-Complete Genome Sequence of the Cellulolytic Bacterium Bacteroides (Pseudobacteroides) cellulosolvens ATCC 35603.</title>
        <authorList>
            <person name="Dassa B."/>
            <person name="Utturkar S.M."/>
            <person name="Klingeman D.M."/>
            <person name="Hurt R.A."/>
            <person name="Keller M."/>
            <person name="Xu J."/>
            <person name="Reddy Y.H.K."/>
            <person name="Borovok I."/>
            <person name="Grinberg I.R."/>
            <person name="Lamed R."/>
            <person name="Zhivin O."/>
            <person name="Bayer E.A."/>
            <person name="Brown S.D."/>
        </authorList>
    </citation>
    <scope>NUCLEOTIDE SEQUENCE [LARGE SCALE GENOMIC DNA]</scope>
    <source>
        <strain evidence="6">DSM 2933</strain>
    </source>
</reference>
<organism evidence="5 6">
    <name type="scientific">Pseudobacteroides cellulosolvens ATCC 35603 = DSM 2933</name>
    <dbReference type="NCBI Taxonomy" id="398512"/>
    <lineage>
        <taxon>Bacteria</taxon>
        <taxon>Bacillati</taxon>
        <taxon>Bacillota</taxon>
        <taxon>Clostridia</taxon>
        <taxon>Eubacteriales</taxon>
        <taxon>Oscillospiraceae</taxon>
        <taxon>Pseudobacteroides</taxon>
    </lineage>
</organism>
<proteinExistence type="predicted"/>
<protein>
    <submittedName>
        <fullName evidence="5">Transcriptional regulator, MarR family</fullName>
    </submittedName>
</protein>
<evidence type="ECO:0000259" key="4">
    <source>
        <dbReference type="PROSITE" id="PS50995"/>
    </source>
</evidence>
<keyword evidence="2" id="KW-0238">DNA-binding</keyword>
<dbReference type="PANTHER" id="PTHR42756:SF1">
    <property type="entry name" value="TRANSCRIPTIONAL REPRESSOR OF EMRAB OPERON"/>
    <property type="match status" value="1"/>
</dbReference>
<dbReference type="OrthoDB" id="327696at2"/>
<dbReference type="PROSITE" id="PS01117">
    <property type="entry name" value="HTH_MARR_1"/>
    <property type="match status" value="1"/>
</dbReference>
<dbReference type="RefSeq" id="WP_036943427.1">
    <property type="nucleotide sequence ID" value="NZ_JQKC01000021.1"/>
</dbReference>
<dbReference type="Gene3D" id="1.10.10.10">
    <property type="entry name" value="Winged helix-like DNA-binding domain superfamily/Winged helix DNA-binding domain"/>
    <property type="match status" value="1"/>
</dbReference>
<dbReference type="eggNOG" id="COG1846">
    <property type="taxonomic scope" value="Bacteria"/>
</dbReference>
<keyword evidence="1" id="KW-0805">Transcription regulation</keyword>
<dbReference type="SUPFAM" id="SSF46785">
    <property type="entry name" value="Winged helix' DNA-binding domain"/>
    <property type="match status" value="1"/>
</dbReference>
<keyword evidence="6" id="KW-1185">Reference proteome</keyword>
<dbReference type="PROSITE" id="PS50995">
    <property type="entry name" value="HTH_MARR_2"/>
    <property type="match status" value="1"/>
</dbReference>
<dbReference type="InterPro" id="IPR036388">
    <property type="entry name" value="WH-like_DNA-bd_sf"/>
</dbReference>
<feature type="domain" description="HTH marR-type" evidence="4">
    <location>
        <begin position="1"/>
        <end position="136"/>
    </location>
</feature>
<dbReference type="PANTHER" id="PTHR42756">
    <property type="entry name" value="TRANSCRIPTIONAL REGULATOR, MARR"/>
    <property type="match status" value="1"/>
</dbReference>
<dbReference type="SMART" id="SM00347">
    <property type="entry name" value="HTH_MARR"/>
    <property type="match status" value="1"/>
</dbReference>
<comment type="caution">
    <text evidence="5">The sequence shown here is derived from an EMBL/GenBank/DDBJ whole genome shotgun (WGS) entry which is preliminary data.</text>
</comment>
<dbReference type="InterPro" id="IPR036390">
    <property type="entry name" value="WH_DNA-bd_sf"/>
</dbReference>
<keyword evidence="3" id="KW-0804">Transcription</keyword>
<dbReference type="STRING" id="398512.Bccel_5096"/>
<dbReference type="Pfam" id="PF01047">
    <property type="entry name" value="MarR"/>
    <property type="match status" value="1"/>
</dbReference>
<dbReference type="AlphaFoldDB" id="A0A0L6JVS5"/>
<dbReference type="PRINTS" id="PR00598">
    <property type="entry name" value="HTHMARR"/>
</dbReference>
<dbReference type="InterPro" id="IPR023187">
    <property type="entry name" value="Tscrpt_reg_MarR-type_CS"/>
</dbReference>
<dbReference type="EMBL" id="LGTC01000001">
    <property type="protein sequence ID" value="KNY29819.1"/>
    <property type="molecule type" value="Genomic_DNA"/>
</dbReference>
<dbReference type="GO" id="GO:0003677">
    <property type="term" value="F:DNA binding"/>
    <property type="evidence" value="ECO:0007669"/>
    <property type="project" value="UniProtKB-KW"/>
</dbReference>
<evidence type="ECO:0000313" key="6">
    <source>
        <dbReference type="Proteomes" id="UP000036923"/>
    </source>
</evidence>
<evidence type="ECO:0000256" key="2">
    <source>
        <dbReference type="ARBA" id="ARBA00023125"/>
    </source>
</evidence>
<accession>A0A0L6JVS5</accession>
<dbReference type="InterPro" id="IPR000835">
    <property type="entry name" value="HTH_MarR-typ"/>
</dbReference>
<dbReference type="Proteomes" id="UP000036923">
    <property type="component" value="Unassembled WGS sequence"/>
</dbReference>
<evidence type="ECO:0000256" key="3">
    <source>
        <dbReference type="ARBA" id="ARBA00023163"/>
    </source>
</evidence>
<sequence>MQINSTIFDLIFNNINKIFYPRDIINIDLELSKSEIVLLLQLEKQGELMMSKVSDSLNVPMSTATGIVERLVKSSYVIRDKSETDRRIVVIKLTDKGKSLVSKIHTIALGYIDDICNELEPEEIQMIIKIFYKVIDVVERKKAADRKPKASENVLRKIQID</sequence>
<name>A0A0L6JVS5_9FIRM</name>